<evidence type="ECO:0000313" key="1">
    <source>
        <dbReference type="EMBL" id="TNN72903.1"/>
    </source>
</evidence>
<dbReference type="AlphaFoldDB" id="A0A4Z2I6Q4"/>
<comment type="caution">
    <text evidence="1">The sequence shown here is derived from an EMBL/GenBank/DDBJ whole genome shotgun (WGS) entry which is preliminary data.</text>
</comment>
<dbReference type="OrthoDB" id="8952062at2759"/>
<organism evidence="1 2">
    <name type="scientific">Liparis tanakae</name>
    <name type="common">Tanaka's snailfish</name>
    <dbReference type="NCBI Taxonomy" id="230148"/>
    <lineage>
        <taxon>Eukaryota</taxon>
        <taxon>Metazoa</taxon>
        <taxon>Chordata</taxon>
        <taxon>Craniata</taxon>
        <taxon>Vertebrata</taxon>
        <taxon>Euteleostomi</taxon>
        <taxon>Actinopterygii</taxon>
        <taxon>Neopterygii</taxon>
        <taxon>Teleostei</taxon>
        <taxon>Neoteleostei</taxon>
        <taxon>Acanthomorphata</taxon>
        <taxon>Eupercaria</taxon>
        <taxon>Perciformes</taxon>
        <taxon>Cottioidei</taxon>
        <taxon>Cottales</taxon>
        <taxon>Liparidae</taxon>
        <taxon>Liparis</taxon>
    </lineage>
</organism>
<keyword evidence="2" id="KW-1185">Reference proteome</keyword>
<dbReference type="Proteomes" id="UP000314294">
    <property type="component" value="Unassembled WGS sequence"/>
</dbReference>
<gene>
    <name evidence="1" type="primary">oxr1_0</name>
    <name evidence="1" type="ORF">EYF80_016832</name>
</gene>
<sequence length="150" mass="16214">MQLTLERDRWPWWALVGPEGPSSVTTVLSLRRLKKKSQSVDIASEGFSPTLVPASPLNKASAAGLAVQDNNTANAQRRSPRCGELKRGYTIVSELLGSRLDSALEALVYPRGRIAGGRDGAGTVQYAVSSTRVTVSDILRMAGRRGNRHK</sequence>
<protein>
    <submittedName>
        <fullName evidence="1">Oxidation resistance protein 1</fullName>
    </submittedName>
</protein>
<accession>A0A4Z2I6Q4</accession>
<name>A0A4Z2I6Q4_9TELE</name>
<proteinExistence type="predicted"/>
<evidence type="ECO:0000313" key="2">
    <source>
        <dbReference type="Proteomes" id="UP000314294"/>
    </source>
</evidence>
<reference evidence="1 2" key="1">
    <citation type="submission" date="2019-03" db="EMBL/GenBank/DDBJ databases">
        <title>First draft genome of Liparis tanakae, snailfish: a comprehensive survey of snailfish specific genes.</title>
        <authorList>
            <person name="Kim W."/>
            <person name="Song I."/>
            <person name="Jeong J.-H."/>
            <person name="Kim D."/>
            <person name="Kim S."/>
            <person name="Ryu S."/>
            <person name="Song J.Y."/>
            <person name="Lee S.K."/>
        </authorList>
    </citation>
    <scope>NUCLEOTIDE SEQUENCE [LARGE SCALE GENOMIC DNA]</scope>
    <source>
        <tissue evidence="1">Muscle</tissue>
    </source>
</reference>
<dbReference type="EMBL" id="SRLO01000131">
    <property type="protein sequence ID" value="TNN72903.1"/>
    <property type="molecule type" value="Genomic_DNA"/>
</dbReference>